<dbReference type="Gene3D" id="3.40.50.150">
    <property type="entry name" value="Vaccinia Virus protein VP39"/>
    <property type="match status" value="1"/>
</dbReference>
<keyword evidence="2" id="KW-0489">Methyltransferase</keyword>
<dbReference type="Pfam" id="PF08241">
    <property type="entry name" value="Methyltransf_11"/>
    <property type="match status" value="1"/>
</dbReference>
<evidence type="ECO:0000313" key="3">
    <source>
        <dbReference type="Proteomes" id="UP000831607"/>
    </source>
</evidence>
<dbReference type="InterPro" id="IPR029063">
    <property type="entry name" value="SAM-dependent_MTases_sf"/>
</dbReference>
<dbReference type="GO" id="GO:0008168">
    <property type="term" value="F:methyltransferase activity"/>
    <property type="evidence" value="ECO:0007669"/>
    <property type="project" value="UniProtKB-KW"/>
</dbReference>
<feature type="domain" description="Methyltransferase type 11" evidence="1">
    <location>
        <begin position="45"/>
        <end position="111"/>
    </location>
</feature>
<keyword evidence="3" id="KW-1185">Reference proteome</keyword>
<reference evidence="2 3" key="1">
    <citation type="submission" date="2020-11" db="EMBL/GenBank/DDBJ databases">
        <title>Algicoccus daihaiensis sp.nov., isolated from Daihai Lake in Inner Mongolia.</title>
        <authorList>
            <person name="Kai J."/>
        </authorList>
    </citation>
    <scope>NUCLEOTIDE SEQUENCE [LARGE SCALE GENOMIC DNA]</scope>
    <source>
        <strain evidence="3">f23</strain>
    </source>
</reference>
<accession>A0ABY4AMB5</accession>
<organism evidence="2 3">
    <name type="scientific">Orrella daihaiensis</name>
    <dbReference type="NCBI Taxonomy" id="2782176"/>
    <lineage>
        <taxon>Bacteria</taxon>
        <taxon>Pseudomonadati</taxon>
        <taxon>Pseudomonadota</taxon>
        <taxon>Betaproteobacteria</taxon>
        <taxon>Burkholderiales</taxon>
        <taxon>Alcaligenaceae</taxon>
        <taxon>Orrella</taxon>
    </lineage>
</organism>
<keyword evidence="2" id="KW-0808">Transferase</keyword>
<dbReference type="GO" id="GO:0032259">
    <property type="term" value="P:methylation"/>
    <property type="evidence" value="ECO:0007669"/>
    <property type="project" value="UniProtKB-KW"/>
</dbReference>
<sequence length="199" mass="21603">MDLSTQALQSFVPCLNQAGPKVLVHVGAGSPNGRPLPECFQDDEWAEVRVDINPAARPNIVASVTDMAGVPTAGADAVFSSHTHEHLDDHEAEQGFEEVFRVLKPGGFLLINVPDLAQIAELILQGQADEVLYDSKAGPIRPIDMLFGHQASLKSGNGYMAHRTGFTAQRLQRFCFKVGFNDVRVRAGGNWDLWGVAVK</sequence>
<dbReference type="Proteomes" id="UP000831607">
    <property type="component" value="Chromosome"/>
</dbReference>
<protein>
    <submittedName>
        <fullName evidence="2">Class I SAM-dependent methyltransferase</fullName>
    </submittedName>
</protein>
<dbReference type="RefSeq" id="WP_243479884.1">
    <property type="nucleotide sequence ID" value="NZ_CP063982.1"/>
</dbReference>
<dbReference type="SUPFAM" id="SSF53335">
    <property type="entry name" value="S-adenosyl-L-methionine-dependent methyltransferases"/>
    <property type="match status" value="1"/>
</dbReference>
<dbReference type="InterPro" id="IPR013216">
    <property type="entry name" value="Methyltransf_11"/>
</dbReference>
<evidence type="ECO:0000259" key="1">
    <source>
        <dbReference type="Pfam" id="PF08241"/>
    </source>
</evidence>
<gene>
    <name evidence="2" type="ORF">DHf2319_06225</name>
</gene>
<evidence type="ECO:0000313" key="2">
    <source>
        <dbReference type="EMBL" id="UOD51418.1"/>
    </source>
</evidence>
<proteinExistence type="predicted"/>
<name>A0ABY4AMB5_9BURK</name>
<dbReference type="EMBL" id="CP063982">
    <property type="protein sequence ID" value="UOD51418.1"/>
    <property type="molecule type" value="Genomic_DNA"/>
</dbReference>